<reference evidence="2" key="2">
    <citation type="journal article" date="2015" name="Fish Shellfish Immunol.">
        <title>Early steps in the European eel (Anguilla anguilla)-Vibrio vulnificus interaction in the gills: Role of the RtxA13 toxin.</title>
        <authorList>
            <person name="Callol A."/>
            <person name="Pajuelo D."/>
            <person name="Ebbesson L."/>
            <person name="Teles M."/>
            <person name="MacKenzie S."/>
            <person name="Amaro C."/>
        </authorList>
    </citation>
    <scope>NUCLEOTIDE SEQUENCE</scope>
</reference>
<reference evidence="2" key="1">
    <citation type="submission" date="2014-11" db="EMBL/GenBank/DDBJ databases">
        <authorList>
            <person name="Amaro Gonzalez C."/>
        </authorList>
    </citation>
    <scope>NUCLEOTIDE SEQUENCE</scope>
</reference>
<evidence type="ECO:0000313" key="2">
    <source>
        <dbReference type="EMBL" id="JAI02599.1"/>
    </source>
</evidence>
<evidence type="ECO:0000256" key="1">
    <source>
        <dbReference type="SAM" id="Phobius"/>
    </source>
</evidence>
<accession>A0A0E9XLL8</accession>
<dbReference type="EMBL" id="GBXM01005979">
    <property type="protein sequence ID" value="JAI02599.1"/>
    <property type="molecule type" value="Transcribed_RNA"/>
</dbReference>
<proteinExistence type="predicted"/>
<name>A0A0E9XLL8_ANGAN</name>
<keyword evidence="1" id="KW-0812">Transmembrane</keyword>
<feature type="transmembrane region" description="Helical" evidence="1">
    <location>
        <begin position="53"/>
        <end position="71"/>
    </location>
</feature>
<keyword evidence="1" id="KW-1133">Transmembrane helix</keyword>
<sequence>MFGMSKNAIKNKLQKTMVTALGYKTMWSVLTSRARSFNKCFTVDAHALQYTHLFSHLCIFKMLPVILRILILSRSKSKKYRQEPHTYSAKNEKR</sequence>
<dbReference type="AlphaFoldDB" id="A0A0E9XLL8"/>
<keyword evidence="1" id="KW-0472">Membrane</keyword>
<protein>
    <submittedName>
        <fullName evidence="2">Uncharacterized protein</fullName>
    </submittedName>
</protein>
<organism evidence="2">
    <name type="scientific">Anguilla anguilla</name>
    <name type="common">European freshwater eel</name>
    <name type="synonym">Muraena anguilla</name>
    <dbReference type="NCBI Taxonomy" id="7936"/>
    <lineage>
        <taxon>Eukaryota</taxon>
        <taxon>Metazoa</taxon>
        <taxon>Chordata</taxon>
        <taxon>Craniata</taxon>
        <taxon>Vertebrata</taxon>
        <taxon>Euteleostomi</taxon>
        <taxon>Actinopterygii</taxon>
        <taxon>Neopterygii</taxon>
        <taxon>Teleostei</taxon>
        <taxon>Anguilliformes</taxon>
        <taxon>Anguillidae</taxon>
        <taxon>Anguilla</taxon>
    </lineage>
</organism>